<evidence type="ECO:0000256" key="5">
    <source>
        <dbReference type="SAM" id="SignalP"/>
    </source>
</evidence>
<evidence type="ECO:0000313" key="7">
    <source>
        <dbReference type="EMBL" id="CAF3786825.1"/>
    </source>
</evidence>
<reference evidence="7" key="1">
    <citation type="submission" date="2021-02" db="EMBL/GenBank/DDBJ databases">
        <authorList>
            <person name="Nowell W R."/>
        </authorList>
    </citation>
    <scope>NUCLEOTIDE SEQUENCE</scope>
</reference>
<dbReference type="SMART" id="SM00369">
    <property type="entry name" value="LRR_TYP"/>
    <property type="match status" value="5"/>
</dbReference>
<name>A0A819B1V4_9BILA</name>
<dbReference type="PANTHER" id="PTHR24369:SF211">
    <property type="entry name" value="LEUCINE-RICH REPEAT-CONTAINING PROTEIN 15-LIKE"/>
    <property type="match status" value="1"/>
</dbReference>
<keyword evidence="2" id="KW-0677">Repeat</keyword>
<gene>
    <name evidence="6" type="ORF">IZO911_LOCUS18704</name>
    <name evidence="7" type="ORF">KXQ929_LOCUS16218</name>
</gene>
<feature type="region of interest" description="Disordered" evidence="3">
    <location>
        <begin position="900"/>
        <end position="929"/>
    </location>
</feature>
<dbReference type="Proteomes" id="UP000663868">
    <property type="component" value="Unassembled WGS sequence"/>
</dbReference>
<dbReference type="SUPFAM" id="SSF52058">
    <property type="entry name" value="L domain-like"/>
    <property type="match status" value="2"/>
</dbReference>
<dbReference type="InterPro" id="IPR001611">
    <property type="entry name" value="Leu-rich_rpt"/>
</dbReference>
<dbReference type="Pfam" id="PF00560">
    <property type="entry name" value="LRR_1"/>
    <property type="match status" value="1"/>
</dbReference>
<dbReference type="Gene3D" id="3.80.10.10">
    <property type="entry name" value="Ribonuclease Inhibitor"/>
    <property type="match status" value="2"/>
</dbReference>
<dbReference type="EMBL" id="CAJOBB010000971">
    <property type="protein sequence ID" value="CAF3786825.1"/>
    <property type="molecule type" value="Genomic_DNA"/>
</dbReference>
<feature type="transmembrane region" description="Helical" evidence="4">
    <location>
        <begin position="869"/>
        <end position="894"/>
    </location>
</feature>
<proteinExistence type="predicted"/>
<feature type="chain" id="PRO_5036234754" evidence="5">
    <location>
        <begin position="21"/>
        <end position="1078"/>
    </location>
</feature>
<protein>
    <submittedName>
        <fullName evidence="7">Uncharacterized protein</fullName>
    </submittedName>
</protein>
<dbReference type="GO" id="GO:0005886">
    <property type="term" value="C:plasma membrane"/>
    <property type="evidence" value="ECO:0007669"/>
    <property type="project" value="TreeGrafter"/>
</dbReference>
<evidence type="ECO:0000256" key="4">
    <source>
        <dbReference type="SAM" id="Phobius"/>
    </source>
</evidence>
<evidence type="ECO:0000256" key="3">
    <source>
        <dbReference type="SAM" id="MobiDB-lite"/>
    </source>
</evidence>
<feature type="region of interest" description="Disordered" evidence="3">
    <location>
        <begin position="964"/>
        <end position="1078"/>
    </location>
</feature>
<keyword evidence="4" id="KW-0812">Transmembrane</keyword>
<feature type="compositionally biased region" description="Basic residues" evidence="3">
    <location>
        <begin position="900"/>
        <end position="909"/>
    </location>
</feature>
<accession>A0A819B1V4</accession>
<dbReference type="InterPro" id="IPR003591">
    <property type="entry name" value="Leu-rich_rpt_typical-subtyp"/>
</dbReference>
<evidence type="ECO:0000256" key="1">
    <source>
        <dbReference type="ARBA" id="ARBA00022614"/>
    </source>
</evidence>
<feature type="compositionally biased region" description="Low complexity" evidence="3">
    <location>
        <begin position="1026"/>
        <end position="1058"/>
    </location>
</feature>
<dbReference type="InterPro" id="IPR032675">
    <property type="entry name" value="LRR_dom_sf"/>
</dbReference>
<feature type="region of interest" description="Disordered" evidence="3">
    <location>
        <begin position="714"/>
        <end position="865"/>
    </location>
</feature>
<feature type="compositionally biased region" description="Polar residues" evidence="3">
    <location>
        <begin position="844"/>
        <end position="861"/>
    </location>
</feature>
<keyword evidence="4" id="KW-0472">Membrane</keyword>
<evidence type="ECO:0000313" key="8">
    <source>
        <dbReference type="Proteomes" id="UP000663868"/>
    </source>
</evidence>
<keyword evidence="4" id="KW-1133">Transmembrane helix</keyword>
<dbReference type="Proteomes" id="UP000663860">
    <property type="component" value="Unassembled WGS sequence"/>
</dbReference>
<keyword evidence="5" id="KW-0732">Signal</keyword>
<dbReference type="PROSITE" id="PS51450">
    <property type="entry name" value="LRR"/>
    <property type="match status" value="4"/>
</dbReference>
<evidence type="ECO:0000256" key="2">
    <source>
        <dbReference type="ARBA" id="ARBA00022737"/>
    </source>
</evidence>
<dbReference type="EMBL" id="CAJNOE010000182">
    <property type="protein sequence ID" value="CAF1020680.1"/>
    <property type="molecule type" value="Genomic_DNA"/>
</dbReference>
<feature type="compositionally biased region" description="Low complexity" evidence="3">
    <location>
        <begin position="966"/>
        <end position="977"/>
    </location>
</feature>
<feature type="signal peptide" evidence="5">
    <location>
        <begin position="1"/>
        <end position="20"/>
    </location>
</feature>
<organism evidence="7 8">
    <name type="scientific">Adineta steineri</name>
    <dbReference type="NCBI Taxonomy" id="433720"/>
    <lineage>
        <taxon>Eukaryota</taxon>
        <taxon>Metazoa</taxon>
        <taxon>Spiralia</taxon>
        <taxon>Gnathifera</taxon>
        <taxon>Rotifera</taxon>
        <taxon>Eurotatoria</taxon>
        <taxon>Bdelloidea</taxon>
        <taxon>Adinetida</taxon>
        <taxon>Adinetidae</taxon>
        <taxon>Adineta</taxon>
    </lineage>
</organism>
<keyword evidence="1" id="KW-0433">Leucine-rich repeat</keyword>
<feature type="compositionally biased region" description="Low complexity" evidence="3">
    <location>
        <begin position="716"/>
        <end position="843"/>
    </location>
</feature>
<dbReference type="InterPro" id="IPR050541">
    <property type="entry name" value="LRR_TM_domain-containing"/>
</dbReference>
<feature type="compositionally biased region" description="Polar residues" evidence="3">
    <location>
        <begin position="1004"/>
        <end position="1020"/>
    </location>
</feature>
<sequence>MVNYLLLFVIISLLWHVCSSTHECNRTITGSSMTFTCPSNVSNQMLRLYDLTTTQLSAITAFIAQGVNDTAKGPFTSIPPNICLLPNLQTVDFSNNQIVTVDPTAALTTCFSNVNTLDLSDNYILQFPSYLIYNMQNLQNLYFQNNQLLEVPSYAFYNVSLLNIIDFSYNNLTTFDLWALDVQTRADFSHNQITTITNKYLYIPKNTFNTSNTTDRTYARIFLTGNGPTINLTDAVYEMYDECDEASTWLSSTNGVLPAPTFTNAIANIDFGTTQINCSCDQAYIRFFFGNPFPFTGLPIANASCSPIVIRQGKEDVSISLPFLNYTCSSGNTTVDFTKVYPRFCEINEVDDGAFTTIGDATIPTSNVSTYPHYVTVNMNPGSCFFTFFNTTTMNITCTNDTSNTLSTIPATLLTSDYMSNITKVMFYPTISILPTYLCSLPSGDIDLSYESFTTLNDATFPCLDSFQTVSLSHNQITSVNMANGDFKNLTSLDLSYNNLTQIPYSVLTPTPTSLRYLDLEHNSINYIDLFVSTRKNITIDLNNNPIVDTNILNPQNTTLGNYTNSTAIVIYPSNVTNGTIIISDATALTYGLCNDFTALRNFLLSFESISNNVLVDCTCNSYNLRNSYQNNSLNITQDFNCANGTNASTFYSLTTANCSTRANFSSGLCATQTTLDITTMQTSITSVTNSMTTSSSANGTGGTSTVSQITGVTLSTNTGSSNSSSNNTSSTTIATTSNTTSSSTNSTTSNTTSSNTNSTTSNNTSSTTISTTSNTTSSNTNSTTSNNTSSTTISTTSNTTSSNTNSTTSNTTSSNTNSTTNSNTTSSNTNSTTSNTTTISTTVATSGNSNDNVAVQSSDGSDSRRTGLIVGLVVGIIGFFILLALLIFLFWLLKKRHKNRGGRGKKPVRRADITGKPGDTGTGKSASLTNRVQPRNFRPVKLAPLTGQPSQLPLGPVGTVVPTGNNLNTSQSNSTLRQSKRGIPLRLEPTKPATSVAPPIHNSPHTTLNLHPDNNTSMNQPPIPQQQHHAPIPQQQQHAPIPQQHHPPIVHQQQHPPLEATRSIPPRMLNIGADVHH</sequence>
<evidence type="ECO:0000313" key="6">
    <source>
        <dbReference type="EMBL" id="CAF1020680.1"/>
    </source>
</evidence>
<dbReference type="PANTHER" id="PTHR24369">
    <property type="entry name" value="ANTIGEN BSP, PUTATIVE-RELATED"/>
    <property type="match status" value="1"/>
</dbReference>
<dbReference type="AlphaFoldDB" id="A0A819B1V4"/>
<comment type="caution">
    <text evidence="7">The sequence shown here is derived from an EMBL/GenBank/DDBJ whole genome shotgun (WGS) entry which is preliminary data.</text>
</comment>